<organism evidence="9 10">
    <name type="scientific">Ostreobium quekettii</name>
    <dbReference type="NCBI Taxonomy" id="121088"/>
    <lineage>
        <taxon>Eukaryota</taxon>
        <taxon>Viridiplantae</taxon>
        <taxon>Chlorophyta</taxon>
        <taxon>core chlorophytes</taxon>
        <taxon>Ulvophyceae</taxon>
        <taxon>TCBD clade</taxon>
        <taxon>Bryopsidales</taxon>
        <taxon>Ostreobineae</taxon>
        <taxon>Ostreobiaceae</taxon>
        <taxon>Ostreobium</taxon>
    </lineage>
</organism>
<evidence type="ECO:0000256" key="2">
    <source>
        <dbReference type="ARBA" id="ARBA00008764"/>
    </source>
</evidence>
<keyword evidence="6 7" id="KW-0720">Serine protease</keyword>
<gene>
    <name evidence="9" type="ORF">OSTQU699_LOCUS4444</name>
</gene>
<feature type="signal peptide" evidence="7">
    <location>
        <begin position="1"/>
        <end position="31"/>
    </location>
</feature>
<dbReference type="Proteomes" id="UP000708148">
    <property type="component" value="Unassembled WGS sequence"/>
</dbReference>
<evidence type="ECO:0000256" key="5">
    <source>
        <dbReference type="ARBA" id="ARBA00022801"/>
    </source>
</evidence>
<evidence type="ECO:0000256" key="1">
    <source>
        <dbReference type="ARBA" id="ARBA00007664"/>
    </source>
</evidence>
<feature type="chain" id="PRO_5035965275" description="Serine protease" evidence="7">
    <location>
        <begin position="32"/>
        <end position="368"/>
    </location>
</feature>
<name>A0A8S1IZ54_9CHLO</name>
<dbReference type="PRINTS" id="PR00839">
    <property type="entry name" value="V8PROTEASE"/>
</dbReference>
<dbReference type="InterPro" id="IPR009003">
    <property type="entry name" value="Peptidase_S1_PA"/>
</dbReference>
<feature type="region of interest" description="Disordered" evidence="8">
    <location>
        <begin position="38"/>
        <end position="115"/>
    </location>
</feature>
<dbReference type="PANTHER" id="PTHR15462:SF8">
    <property type="entry name" value="SERINE PROTEASE"/>
    <property type="match status" value="1"/>
</dbReference>
<comment type="similarity">
    <text evidence="1">Belongs to the peptidase S1 family.</text>
</comment>
<keyword evidence="5 7" id="KW-0378">Hydrolase</keyword>
<evidence type="ECO:0000256" key="7">
    <source>
        <dbReference type="RuleBase" id="RU004296"/>
    </source>
</evidence>
<dbReference type="InterPro" id="IPR018114">
    <property type="entry name" value="TRYPSIN_HIS"/>
</dbReference>
<protein>
    <recommendedName>
        <fullName evidence="7">Serine protease</fullName>
        <ecNumber evidence="7">3.4.21.-</ecNumber>
    </recommendedName>
</protein>
<dbReference type="InterPro" id="IPR043504">
    <property type="entry name" value="Peptidase_S1_PA_chymotrypsin"/>
</dbReference>
<evidence type="ECO:0000256" key="6">
    <source>
        <dbReference type="ARBA" id="ARBA00022825"/>
    </source>
</evidence>
<keyword evidence="3 7" id="KW-0645">Protease</keyword>
<dbReference type="OrthoDB" id="515291at2759"/>
<dbReference type="EC" id="3.4.21.-" evidence="7"/>
<dbReference type="GO" id="GO:0006508">
    <property type="term" value="P:proteolysis"/>
    <property type="evidence" value="ECO:0007669"/>
    <property type="project" value="UniProtKB-KW"/>
</dbReference>
<dbReference type="AlphaFoldDB" id="A0A8S1IZ54"/>
<evidence type="ECO:0000313" key="10">
    <source>
        <dbReference type="Proteomes" id="UP000708148"/>
    </source>
</evidence>
<dbReference type="SUPFAM" id="SSF50494">
    <property type="entry name" value="Trypsin-like serine proteases"/>
    <property type="match status" value="1"/>
</dbReference>
<proteinExistence type="inferred from homology"/>
<reference evidence="9" key="1">
    <citation type="submission" date="2020-12" db="EMBL/GenBank/DDBJ databases">
        <authorList>
            <person name="Iha C."/>
        </authorList>
    </citation>
    <scope>NUCLEOTIDE SEQUENCE</scope>
</reference>
<dbReference type="EMBL" id="CAJHUC010000951">
    <property type="protein sequence ID" value="CAD7699085.1"/>
    <property type="molecule type" value="Genomic_DNA"/>
</dbReference>
<feature type="compositionally biased region" description="Low complexity" evidence="8">
    <location>
        <begin position="76"/>
        <end position="90"/>
    </location>
</feature>
<dbReference type="PANTHER" id="PTHR15462">
    <property type="entry name" value="SERINE PROTEASE"/>
    <property type="match status" value="1"/>
</dbReference>
<evidence type="ECO:0000256" key="8">
    <source>
        <dbReference type="SAM" id="MobiDB-lite"/>
    </source>
</evidence>
<dbReference type="Gene3D" id="2.40.10.10">
    <property type="entry name" value="Trypsin-like serine proteases"/>
    <property type="match status" value="2"/>
</dbReference>
<dbReference type="InterPro" id="IPR050966">
    <property type="entry name" value="Glutamyl_endopeptidase"/>
</dbReference>
<dbReference type="GO" id="GO:0004252">
    <property type="term" value="F:serine-type endopeptidase activity"/>
    <property type="evidence" value="ECO:0007669"/>
    <property type="project" value="InterPro"/>
</dbReference>
<keyword evidence="4 7" id="KW-0732">Signal</keyword>
<dbReference type="Pfam" id="PF13365">
    <property type="entry name" value="Trypsin_2"/>
    <property type="match status" value="1"/>
</dbReference>
<keyword evidence="10" id="KW-1185">Reference proteome</keyword>
<dbReference type="InterPro" id="IPR008256">
    <property type="entry name" value="Peptidase_S1B"/>
</dbReference>
<evidence type="ECO:0000313" key="9">
    <source>
        <dbReference type="EMBL" id="CAD7699085.1"/>
    </source>
</evidence>
<evidence type="ECO:0000256" key="3">
    <source>
        <dbReference type="ARBA" id="ARBA00022670"/>
    </source>
</evidence>
<evidence type="ECO:0000256" key="4">
    <source>
        <dbReference type="ARBA" id="ARBA00022729"/>
    </source>
</evidence>
<accession>A0A8S1IZ54</accession>
<sequence length="368" mass="38880">MRCIHMRSAHPTARVVAQVLVIAASLCAVRCRKPRAGLQAPADAGNPFPLPSGRPATHGAPAVDSAGEGESWQEGARLSSRSSLAPARASPADDRGPKVQQTQAAGPGDAAPNGLGARLLAQEAGESVGDPEIPASEEARVLDTRYPFSTVGQTGGGCTGALVGRRCYMTAGHCVYDPAEGAAKGGLRFAPGRNGREAWAPHGSFGARGWRVPNRWLTAGDARFDVAIVRLAEPAGEALGYMSLGTDGLEPMANLNIAGYPNDRNESEMWYDYCRHVEFALGERAFVDHSCNTTNGHSGAPMWVFKGDSNFREIRAMHVGGEILTAAEIRDENGVLVRGGRVQERAQAVIMDGALLAELQLIMEDLGC</sequence>
<comment type="similarity">
    <text evidence="2 7">Belongs to the peptidase S1B family.</text>
</comment>
<dbReference type="PROSITE" id="PS00134">
    <property type="entry name" value="TRYPSIN_HIS"/>
    <property type="match status" value="1"/>
</dbReference>
<comment type="caution">
    <text evidence="9">The sequence shown here is derived from an EMBL/GenBank/DDBJ whole genome shotgun (WGS) entry which is preliminary data.</text>
</comment>